<dbReference type="AlphaFoldDB" id="A0A1F6CEA4"/>
<dbReference type="Proteomes" id="UP000178344">
    <property type="component" value="Unassembled WGS sequence"/>
</dbReference>
<evidence type="ECO:0000313" key="1">
    <source>
        <dbReference type="EMBL" id="OGG47272.1"/>
    </source>
</evidence>
<protein>
    <submittedName>
        <fullName evidence="1">Uncharacterized protein</fullName>
    </submittedName>
</protein>
<evidence type="ECO:0000313" key="2">
    <source>
        <dbReference type="Proteomes" id="UP000178344"/>
    </source>
</evidence>
<dbReference type="EMBL" id="MFKQ01000017">
    <property type="protein sequence ID" value="OGG47272.1"/>
    <property type="molecule type" value="Genomic_DNA"/>
</dbReference>
<gene>
    <name evidence="1" type="ORF">A2671_01895</name>
</gene>
<proteinExistence type="predicted"/>
<accession>A0A1F6CEA4</accession>
<name>A0A1F6CEA4_9BACT</name>
<sequence length="82" mass="9279">MVILARDQWRNTMFGMKAARTSPELLRRLKESAECGPMTPAELREQKISFIIGQTPFDSPAPSREYVGFLIDNGRPPKEGEI</sequence>
<comment type="caution">
    <text evidence="1">The sequence shown here is derived from an EMBL/GenBank/DDBJ whole genome shotgun (WGS) entry which is preliminary data.</text>
</comment>
<organism evidence="1 2">
    <name type="scientific">Candidatus Kaiserbacteria bacterium RIFCSPHIGHO2_01_FULL_49_13</name>
    <dbReference type="NCBI Taxonomy" id="1798477"/>
    <lineage>
        <taxon>Bacteria</taxon>
        <taxon>Candidatus Kaiseribacteriota</taxon>
    </lineage>
</organism>
<reference evidence="1 2" key="1">
    <citation type="journal article" date="2016" name="Nat. Commun.">
        <title>Thousands of microbial genomes shed light on interconnected biogeochemical processes in an aquifer system.</title>
        <authorList>
            <person name="Anantharaman K."/>
            <person name="Brown C.T."/>
            <person name="Hug L.A."/>
            <person name="Sharon I."/>
            <person name="Castelle C.J."/>
            <person name="Probst A.J."/>
            <person name="Thomas B.C."/>
            <person name="Singh A."/>
            <person name="Wilkins M.J."/>
            <person name="Karaoz U."/>
            <person name="Brodie E.L."/>
            <person name="Williams K.H."/>
            <person name="Hubbard S.S."/>
            <person name="Banfield J.F."/>
        </authorList>
    </citation>
    <scope>NUCLEOTIDE SEQUENCE [LARGE SCALE GENOMIC DNA]</scope>
</reference>